<evidence type="ECO:0000313" key="1">
    <source>
        <dbReference type="EMBL" id="PJG57644.1"/>
    </source>
</evidence>
<dbReference type="OrthoDB" id="1373715at2"/>
<dbReference type="RefSeq" id="WP_100295209.1">
    <property type="nucleotide sequence ID" value="NZ_PGGC01000187.1"/>
</dbReference>
<keyword evidence="2" id="KW-1185">Reference proteome</keyword>
<evidence type="ECO:0000313" key="2">
    <source>
        <dbReference type="Proteomes" id="UP000235861"/>
    </source>
</evidence>
<organism evidence="1 2">
    <name type="scientific">Aeromonas cavernicola</name>
    <dbReference type="NCBI Taxonomy" id="1006623"/>
    <lineage>
        <taxon>Bacteria</taxon>
        <taxon>Pseudomonadati</taxon>
        <taxon>Pseudomonadota</taxon>
        <taxon>Gammaproteobacteria</taxon>
        <taxon>Aeromonadales</taxon>
        <taxon>Aeromonadaceae</taxon>
        <taxon>Aeromonas</taxon>
    </lineage>
</organism>
<dbReference type="AlphaFoldDB" id="A0A2H9U0V7"/>
<sequence>MAQVDKAVATLQDMWYLAVVDGLGLDKSSFMLLQAGVQLPYTTGDLWQLVDSIPPKALTTVLSTGALNSFYQDYGSLFSVIIAPVSDDFKRVMNDYLADWMDYKKTVTVKDLQDAGGWPALFDFWAHQNLPDNIATSAISIMNKDNNNIVNSASQKYYANSNVNQPFDPKKDTLYKINITDIVGGAIAHGPTKSVHLDSNTSSSDVSTTWAKGGVSGFFDIFSLGGGGSYSKTTSKFTSSEVTIDATFQHVVTVETFKPGDWYNSGFLNYAYKGENVWSTGNPLTWANTFGPNGDLVRIIEGLVVVDGIEITITSDASYSEEEQKEIRSQASGGIWPFFSANASGGYNSDVSFNDQGKMIVKTSSPVGNPAVFGANVRDISAYLSTQAVNVAAMVK</sequence>
<reference evidence="1 2" key="1">
    <citation type="submission" date="2017-11" db="EMBL/GenBank/DDBJ databases">
        <title>Draft genome sequence of environmental isolate Aeromonas cavernicola sp. nov. MDC 2508.</title>
        <authorList>
            <person name="Colston S.M."/>
            <person name="Navarro A."/>
            <person name="Martinez-Murcia A.J."/>
            <person name="Graf J."/>
        </authorList>
    </citation>
    <scope>NUCLEOTIDE SEQUENCE [LARGE SCALE GENOMIC DNA]</scope>
    <source>
        <strain evidence="1 2">MDC 2508</strain>
    </source>
</reference>
<comment type="caution">
    <text evidence="1">The sequence shown here is derived from an EMBL/GenBank/DDBJ whole genome shotgun (WGS) entry which is preliminary data.</text>
</comment>
<gene>
    <name evidence="1" type="ORF">CUC53_16915</name>
</gene>
<dbReference type="EMBL" id="PGGC01000187">
    <property type="protein sequence ID" value="PJG57644.1"/>
    <property type="molecule type" value="Genomic_DNA"/>
</dbReference>
<accession>A0A2H9U0V7</accession>
<proteinExistence type="predicted"/>
<protein>
    <submittedName>
        <fullName evidence="1">Uncharacterized protein</fullName>
    </submittedName>
</protein>
<name>A0A2H9U0V7_9GAMM</name>
<dbReference type="Proteomes" id="UP000235861">
    <property type="component" value="Unassembled WGS sequence"/>
</dbReference>